<dbReference type="AlphaFoldDB" id="A0A0C1LDP1"/>
<evidence type="ECO:0000313" key="7">
    <source>
        <dbReference type="Proteomes" id="UP000031408"/>
    </source>
</evidence>
<dbReference type="Gene3D" id="3.10.560.10">
    <property type="entry name" value="Outer membrane lipoprotein wza domain like"/>
    <property type="match status" value="1"/>
</dbReference>
<keyword evidence="2" id="KW-1133">Transmembrane helix</keyword>
<dbReference type="Proteomes" id="UP000031408">
    <property type="component" value="Unassembled WGS sequence"/>
</dbReference>
<dbReference type="PROSITE" id="PS51257">
    <property type="entry name" value="PROKAR_LIPOPROTEIN"/>
    <property type="match status" value="1"/>
</dbReference>
<name>A0A0C1LDP1_9BACT</name>
<dbReference type="InterPro" id="IPR019554">
    <property type="entry name" value="Soluble_ligand-bd"/>
</dbReference>
<dbReference type="EMBL" id="JSVC01000019">
    <property type="protein sequence ID" value="KIC93568.1"/>
    <property type="molecule type" value="Genomic_DNA"/>
</dbReference>
<sequence>MYFLRNKLMCLLLTAGIMAGMTSCIQSKKIAYFNDSLVNDSIVAINGLEPVIQVNDMLSINVSSLSPEATLIFNAPNFPVTPASNPGVTLQQTAGYIVDQQGCIQFPILGKIQAAGLLKSQLETSIASELTKRDQLSEPMVKIRYLNFRVTVLGEVARPGVVTVPGEQISILEALGASGDLTIYGKRDNVMLIRQEGNQKIVHRINLNSANIMQSPYFYMRSNDVLYVEPVKARVAASSRSQQLLPSILAGISIVVVLITSLVN</sequence>
<keyword evidence="2" id="KW-0472">Membrane</keyword>
<protein>
    <submittedName>
        <fullName evidence="6">Uncharacterized protein</fullName>
    </submittedName>
</protein>
<evidence type="ECO:0000313" key="6">
    <source>
        <dbReference type="EMBL" id="KIC93568.1"/>
    </source>
</evidence>
<keyword evidence="7" id="KW-1185">Reference proteome</keyword>
<accession>A0A0C1LDP1</accession>
<reference evidence="6 7" key="1">
    <citation type="submission" date="2014-11" db="EMBL/GenBank/DDBJ databases">
        <title>Genome sequence of Flavihumibacter solisilvae 3-3.</title>
        <authorList>
            <person name="Zhou G."/>
            <person name="Li M."/>
            <person name="Wang G."/>
        </authorList>
    </citation>
    <scope>NUCLEOTIDE SEQUENCE [LARGE SCALE GENOMIC DNA]</scope>
    <source>
        <strain evidence="6 7">3-3</strain>
    </source>
</reference>
<dbReference type="STRING" id="1349421.OI18_17705"/>
<gene>
    <name evidence="6" type="ORF">OI18_17705</name>
</gene>
<feature type="domain" description="Polysaccharide export protein N-terminal" evidence="4">
    <location>
        <begin position="51"/>
        <end position="144"/>
    </location>
</feature>
<dbReference type="Pfam" id="PF02563">
    <property type="entry name" value="Poly_export"/>
    <property type="match status" value="1"/>
</dbReference>
<evidence type="ECO:0000256" key="3">
    <source>
        <dbReference type="SAM" id="SignalP"/>
    </source>
</evidence>
<proteinExistence type="predicted"/>
<dbReference type="PANTHER" id="PTHR33619:SF3">
    <property type="entry name" value="POLYSACCHARIDE EXPORT PROTEIN GFCE-RELATED"/>
    <property type="match status" value="1"/>
</dbReference>
<feature type="transmembrane region" description="Helical" evidence="2">
    <location>
        <begin position="244"/>
        <end position="263"/>
    </location>
</feature>
<organism evidence="6 7">
    <name type="scientific">Flavihumibacter solisilvae</name>
    <dbReference type="NCBI Taxonomy" id="1349421"/>
    <lineage>
        <taxon>Bacteria</taxon>
        <taxon>Pseudomonadati</taxon>
        <taxon>Bacteroidota</taxon>
        <taxon>Chitinophagia</taxon>
        <taxon>Chitinophagales</taxon>
        <taxon>Chitinophagaceae</taxon>
        <taxon>Flavihumibacter</taxon>
    </lineage>
</organism>
<keyword evidence="1 3" id="KW-0732">Signal</keyword>
<evidence type="ECO:0000256" key="2">
    <source>
        <dbReference type="SAM" id="Phobius"/>
    </source>
</evidence>
<dbReference type="Gene3D" id="3.30.1950.10">
    <property type="entry name" value="wza like domain"/>
    <property type="match status" value="1"/>
</dbReference>
<evidence type="ECO:0000259" key="4">
    <source>
        <dbReference type="Pfam" id="PF02563"/>
    </source>
</evidence>
<keyword evidence="2" id="KW-0812">Transmembrane</keyword>
<feature type="signal peptide" evidence="3">
    <location>
        <begin position="1"/>
        <end position="19"/>
    </location>
</feature>
<evidence type="ECO:0000256" key="1">
    <source>
        <dbReference type="ARBA" id="ARBA00022729"/>
    </source>
</evidence>
<comment type="caution">
    <text evidence="6">The sequence shown here is derived from an EMBL/GenBank/DDBJ whole genome shotgun (WGS) entry which is preliminary data.</text>
</comment>
<dbReference type="Pfam" id="PF10531">
    <property type="entry name" value="SLBB"/>
    <property type="match status" value="1"/>
</dbReference>
<dbReference type="GO" id="GO:0015159">
    <property type="term" value="F:polysaccharide transmembrane transporter activity"/>
    <property type="evidence" value="ECO:0007669"/>
    <property type="project" value="InterPro"/>
</dbReference>
<dbReference type="InterPro" id="IPR049712">
    <property type="entry name" value="Poly_export"/>
</dbReference>
<feature type="chain" id="PRO_5002153301" evidence="3">
    <location>
        <begin position="20"/>
        <end position="264"/>
    </location>
</feature>
<dbReference type="InterPro" id="IPR003715">
    <property type="entry name" value="Poly_export_N"/>
</dbReference>
<dbReference type="PANTHER" id="PTHR33619">
    <property type="entry name" value="POLYSACCHARIDE EXPORT PROTEIN GFCE-RELATED"/>
    <property type="match status" value="1"/>
</dbReference>
<evidence type="ECO:0000259" key="5">
    <source>
        <dbReference type="Pfam" id="PF10531"/>
    </source>
</evidence>
<feature type="domain" description="Soluble ligand binding" evidence="5">
    <location>
        <begin position="149"/>
        <end position="197"/>
    </location>
</feature>